<dbReference type="InterPro" id="IPR047589">
    <property type="entry name" value="DUF11_rpt"/>
</dbReference>
<evidence type="ECO:0000313" key="7">
    <source>
        <dbReference type="Proteomes" id="UP000016033"/>
    </source>
</evidence>
<feature type="chain" id="PRO_5004606999" description="DUF11 domain-containing protein" evidence="3">
    <location>
        <begin position="33"/>
        <end position="580"/>
    </location>
</feature>
<dbReference type="RefSeq" id="WP_021200200.1">
    <property type="nucleotide sequence ID" value="NZ_ATAO01000195.1"/>
</dbReference>
<accession>T5KFH0</accession>
<keyword evidence="3" id="KW-0732">Signal</keyword>
<dbReference type="Gene3D" id="2.60.40.740">
    <property type="match status" value="2"/>
</dbReference>
<dbReference type="EMBL" id="ATAO01000195">
    <property type="protein sequence ID" value="EQM75770.1"/>
    <property type="molecule type" value="Genomic_DNA"/>
</dbReference>
<gene>
    <name evidence="6" type="ORF">L687_01670</name>
</gene>
<dbReference type="InterPro" id="IPR001434">
    <property type="entry name" value="OmcB-like_DUF11"/>
</dbReference>
<evidence type="ECO:0000259" key="5">
    <source>
        <dbReference type="Pfam" id="PF25549"/>
    </source>
</evidence>
<proteinExistence type="predicted"/>
<dbReference type="InterPro" id="IPR051172">
    <property type="entry name" value="Chlamydia_OmcB"/>
</dbReference>
<evidence type="ECO:0000313" key="6">
    <source>
        <dbReference type="EMBL" id="EQM75770.1"/>
    </source>
</evidence>
<dbReference type="PATRIC" id="fig|1333857.3.peg.2241"/>
<organism evidence="6 7">
    <name type="scientific">Microbacterium maritypicum MF109</name>
    <dbReference type="NCBI Taxonomy" id="1333857"/>
    <lineage>
        <taxon>Bacteria</taxon>
        <taxon>Bacillati</taxon>
        <taxon>Actinomycetota</taxon>
        <taxon>Actinomycetes</taxon>
        <taxon>Micrococcales</taxon>
        <taxon>Microbacteriaceae</taxon>
        <taxon>Microbacterium</taxon>
    </lineage>
</organism>
<keyword evidence="1" id="KW-0378">Hydrolase</keyword>
<dbReference type="NCBIfam" id="TIGR04226">
    <property type="entry name" value="RrgB_K2N_iso_D2"/>
    <property type="match status" value="1"/>
</dbReference>
<protein>
    <recommendedName>
        <fullName evidence="8">DUF11 domain-containing protein</fullName>
    </recommendedName>
</protein>
<keyword evidence="2" id="KW-0326">Glycosidase</keyword>
<dbReference type="Proteomes" id="UP000016033">
    <property type="component" value="Unassembled WGS sequence"/>
</dbReference>
<name>T5KFH0_MICMQ</name>
<reference evidence="6 7" key="1">
    <citation type="journal article" date="2013" name="Genome Announc.">
        <title>Whole-genome sequences of five oyster-associated bacteria show potential for crude oil hydrocarbon degradation.</title>
        <authorList>
            <person name="Chauhan A."/>
            <person name="Green S."/>
            <person name="Pathak A."/>
            <person name="Thomas J."/>
            <person name="Venkatramanan R."/>
        </authorList>
    </citation>
    <scope>NUCLEOTIDE SEQUENCE [LARGE SCALE GENOMIC DNA]</scope>
    <source>
        <strain evidence="6 7">MF109</strain>
    </source>
</reference>
<dbReference type="AlphaFoldDB" id="T5KFH0"/>
<feature type="domain" description="DUF7927" evidence="5">
    <location>
        <begin position="486"/>
        <end position="558"/>
    </location>
</feature>
<dbReference type="NCBIfam" id="TIGR01451">
    <property type="entry name" value="B_ant_repeat"/>
    <property type="match status" value="2"/>
</dbReference>
<dbReference type="GO" id="GO:0004553">
    <property type="term" value="F:hydrolase activity, hydrolyzing O-glycosyl compounds"/>
    <property type="evidence" value="ECO:0007669"/>
    <property type="project" value="InterPro"/>
</dbReference>
<dbReference type="Gene3D" id="2.60.40.290">
    <property type="match status" value="1"/>
</dbReference>
<sequence>MKRTSLLRGALAGGLLAALAVGTLAAAPAASAADVNGWAGSGDTRTASAAGATVTISTSDKVQVKGSGDVVDLATVRNGGEFGLNIIGAPELFPCANGAECVRGVVTVDFGQRVTNPKISLANLGGDIYAVGGVVTSSAKYTLQTPGVSLSRVAGNLDVTATTITSNDLGAKSGTVQINGVVSKVDFQIKMRSKGAFVGLVPLWTKVPSDLHSIDVDVDAPLKPVLTLDKNDHRDVAVIGDQLSYDIVVKNTGNAAANNVAISDALPAGLAPVSATYTAGTTGQATIAGQNVQGTIPSLAPGASSTLTVKATIATTAPIGTLRNNACAVATSSNQACDWDDTRIDKPTTPVLTIVKDDHQGDVSLGQALTYDIVVKNTGDGQAQGVVVSDQLPAGLDFVSGSGPAGTTVTATGRTVTASLGSVAPGQSIILTVKAKVNQSAAPGALTNTACVAGANAAKACDDDTDMVKREFFQYTFNSTPTDPIPGQAVTYRMEYANNGNVDSANAELAFDIAGILDDSSWNQASLTATSGAVTVNGSSIDWKGPLASGQKVVLTFTGVWSGNGDGFAFPGITYYGSAR</sequence>
<evidence type="ECO:0000256" key="2">
    <source>
        <dbReference type="ARBA" id="ARBA00023295"/>
    </source>
</evidence>
<evidence type="ECO:0000259" key="4">
    <source>
        <dbReference type="Pfam" id="PF01345"/>
    </source>
</evidence>
<feature type="domain" description="DUF11" evidence="4">
    <location>
        <begin position="228"/>
        <end position="331"/>
    </location>
</feature>
<evidence type="ECO:0000256" key="1">
    <source>
        <dbReference type="ARBA" id="ARBA00022801"/>
    </source>
</evidence>
<feature type="signal peptide" evidence="3">
    <location>
        <begin position="1"/>
        <end position="32"/>
    </location>
</feature>
<comment type="caution">
    <text evidence="6">The sequence shown here is derived from an EMBL/GenBank/DDBJ whole genome shotgun (WGS) entry which is preliminary data.</text>
</comment>
<dbReference type="Pfam" id="PF01345">
    <property type="entry name" value="DUF11"/>
    <property type="match status" value="2"/>
</dbReference>
<dbReference type="InterPro" id="IPR057687">
    <property type="entry name" value="DUF7927"/>
</dbReference>
<feature type="domain" description="DUF11" evidence="4">
    <location>
        <begin position="352"/>
        <end position="461"/>
    </location>
</feature>
<dbReference type="GO" id="GO:0030247">
    <property type="term" value="F:polysaccharide binding"/>
    <property type="evidence" value="ECO:0007669"/>
    <property type="project" value="InterPro"/>
</dbReference>
<dbReference type="InterPro" id="IPR012291">
    <property type="entry name" value="CBM2_carb-bd_dom_sf"/>
</dbReference>
<evidence type="ECO:0000256" key="3">
    <source>
        <dbReference type="SAM" id="SignalP"/>
    </source>
</evidence>
<dbReference type="PANTHER" id="PTHR34819">
    <property type="entry name" value="LARGE CYSTEINE-RICH PERIPLASMIC PROTEIN OMCB"/>
    <property type="match status" value="1"/>
</dbReference>
<dbReference type="Pfam" id="PF25549">
    <property type="entry name" value="DUF7927"/>
    <property type="match status" value="1"/>
</dbReference>
<dbReference type="PANTHER" id="PTHR34819:SF3">
    <property type="entry name" value="CELL SURFACE PROTEIN"/>
    <property type="match status" value="1"/>
</dbReference>
<evidence type="ECO:0008006" key="8">
    <source>
        <dbReference type="Google" id="ProtNLM"/>
    </source>
</evidence>
<dbReference type="InterPro" id="IPR026466">
    <property type="entry name" value="Fim_isopep_form_D2_dom"/>
</dbReference>